<dbReference type="EMBL" id="KN847479">
    <property type="protein sequence ID" value="KIX04261.1"/>
    <property type="molecule type" value="Genomic_DNA"/>
</dbReference>
<evidence type="ECO:0000256" key="1">
    <source>
        <dbReference type="ARBA" id="ARBA00023125"/>
    </source>
</evidence>
<dbReference type="CDD" id="cd00084">
    <property type="entry name" value="HMG-box_SF"/>
    <property type="match status" value="1"/>
</dbReference>
<keyword evidence="1 2" id="KW-0238">DNA-binding</keyword>
<dbReference type="AlphaFoldDB" id="A0A0D2IM71"/>
<dbReference type="SUPFAM" id="SSF47095">
    <property type="entry name" value="HMG-box"/>
    <property type="match status" value="2"/>
</dbReference>
<dbReference type="PROSITE" id="PS50118">
    <property type="entry name" value="HMG_BOX_2"/>
    <property type="match status" value="1"/>
</dbReference>
<evidence type="ECO:0000256" key="2">
    <source>
        <dbReference type="PROSITE-ProRule" id="PRU00267"/>
    </source>
</evidence>
<feature type="region of interest" description="Disordered" evidence="3">
    <location>
        <begin position="67"/>
        <end position="135"/>
    </location>
</feature>
<feature type="DNA-binding region" description="HMG box" evidence="2">
    <location>
        <begin position="252"/>
        <end position="318"/>
    </location>
</feature>
<dbReference type="OrthoDB" id="1919336at2759"/>
<dbReference type="InterPro" id="IPR050342">
    <property type="entry name" value="HMGB"/>
</dbReference>
<dbReference type="Proteomes" id="UP000053617">
    <property type="component" value="Unassembled WGS sequence"/>
</dbReference>
<dbReference type="GeneID" id="25295886"/>
<gene>
    <name evidence="5" type="ORF">Z518_07815</name>
</gene>
<keyword evidence="2" id="KW-0539">Nucleus</keyword>
<dbReference type="Pfam" id="PF00505">
    <property type="entry name" value="HMG_box"/>
    <property type="match status" value="1"/>
</dbReference>
<dbReference type="PANTHER" id="PTHR48112">
    <property type="entry name" value="HIGH MOBILITY GROUP PROTEIN DSP1"/>
    <property type="match status" value="1"/>
</dbReference>
<sequence length="330" mass="36770">MTAAHLSSRTLSKQLLARSTGAFTRPFATNSLLRVNCSCTPNNEPSDHRRGYVILSSISKVVRSYATAAGKPVSKPKAHTGRVPAKSKRTAITTPRKAKSAKKSTKRAKKNTVKKTKPKGRKPPSKSALLQKARKEQAELRATALLDEPKLLPETAWTLVFAEEAKKHGDVKSKAAAAADKYKNLSAEERERYNHEANANKEKNAQAYKQWVQSYTPLEIKNANTARRQLQRKAKADGKKTTYSGIKDDRTVKLPVTAYAYFFQNRHASGDFKGVSIGEIGKLVGQEWKSLSSSEKQIYNDKADSDRNRYVEEYKTVYGIDAPRVRSRAT</sequence>
<dbReference type="Gene3D" id="1.10.30.10">
    <property type="entry name" value="High mobility group box domain"/>
    <property type="match status" value="2"/>
</dbReference>
<dbReference type="PANTHER" id="PTHR48112:SF22">
    <property type="entry name" value="MITOCHONDRIAL TRANSCRIPTION FACTOR A, ISOFORM B"/>
    <property type="match status" value="1"/>
</dbReference>
<dbReference type="STRING" id="1442369.A0A0D2IM71"/>
<dbReference type="InterPro" id="IPR009071">
    <property type="entry name" value="HMG_box_dom"/>
</dbReference>
<keyword evidence="6" id="KW-1185">Reference proteome</keyword>
<dbReference type="HOGENOM" id="CLU_048021_1_0_1"/>
<evidence type="ECO:0000259" key="4">
    <source>
        <dbReference type="PROSITE" id="PS50118"/>
    </source>
</evidence>
<dbReference type="VEuPathDB" id="FungiDB:Z518_07815"/>
<reference evidence="5 6" key="1">
    <citation type="submission" date="2015-01" db="EMBL/GenBank/DDBJ databases">
        <title>The Genome Sequence of Rhinocladiella mackenzie CBS 650.93.</title>
        <authorList>
            <consortium name="The Broad Institute Genomics Platform"/>
            <person name="Cuomo C."/>
            <person name="de Hoog S."/>
            <person name="Gorbushina A."/>
            <person name="Stielow B."/>
            <person name="Teixiera M."/>
            <person name="Abouelleil A."/>
            <person name="Chapman S.B."/>
            <person name="Priest M."/>
            <person name="Young S.K."/>
            <person name="Wortman J."/>
            <person name="Nusbaum C."/>
            <person name="Birren B."/>
        </authorList>
    </citation>
    <scope>NUCLEOTIDE SEQUENCE [LARGE SCALE GENOMIC DNA]</scope>
    <source>
        <strain evidence="5 6">CBS 650.93</strain>
    </source>
</reference>
<protein>
    <recommendedName>
        <fullName evidence="4">HMG box domain-containing protein</fullName>
    </recommendedName>
</protein>
<feature type="compositionally biased region" description="Basic residues" evidence="3">
    <location>
        <begin position="96"/>
        <end position="124"/>
    </location>
</feature>
<dbReference type="GO" id="GO:0003677">
    <property type="term" value="F:DNA binding"/>
    <property type="evidence" value="ECO:0007669"/>
    <property type="project" value="UniProtKB-UniRule"/>
</dbReference>
<accession>A0A0D2IM71</accession>
<dbReference type="GO" id="GO:0005634">
    <property type="term" value="C:nucleus"/>
    <property type="evidence" value="ECO:0007669"/>
    <property type="project" value="UniProtKB-UniRule"/>
</dbReference>
<feature type="domain" description="HMG box" evidence="4">
    <location>
        <begin position="252"/>
        <end position="318"/>
    </location>
</feature>
<dbReference type="SMART" id="SM00398">
    <property type="entry name" value="HMG"/>
    <property type="match status" value="2"/>
</dbReference>
<evidence type="ECO:0000313" key="5">
    <source>
        <dbReference type="EMBL" id="KIX04261.1"/>
    </source>
</evidence>
<organism evidence="5 6">
    <name type="scientific">Rhinocladiella mackenziei CBS 650.93</name>
    <dbReference type="NCBI Taxonomy" id="1442369"/>
    <lineage>
        <taxon>Eukaryota</taxon>
        <taxon>Fungi</taxon>
        <taxon>Dikarya</taxon>
        <taxon>Ascomycota</taxon>
        <taxon>Pezizomycotina</taxon>
        <taxon>Eurotiomycetes</taxon>
        <taxon>Chaetothyriomycetidae</taxon>
        <taxon>Chaetothyriales</taxon>
        <taxon>Herpotrichiellaceae</taxon>
        <taxon>Rhinocladiella</taxon>
    </lineage>
</organism>
<feature type="compositionally biased region" description="Basic residues" evidence="3">
    <location>
        <begin position="74"/>
        <end position="89"/>
    </location>
</feature>
<proteinExistence type="predicted"/>
<evidence type="ECO:0000313" key="6">
    <source>
        <dbReference type="Proteomes" id="UP000053617"/>
    </source>
</evidence>
<name>A0A0D2IM71_9EURO</name>
<dbReference type="RefSeq" id="XP_013271397.1">
    <property type="nucleotide sequence ID" value="XM_013415943.1"/>
</dbReference>
<dbReference type="InterPro" id="IPR036910">
    <property type="entry name" value="HMG_box_dom_sf"/>
</dbReference>
<evidence type="ECO:0000256" key="3">
    <source>
        <dbReference type="SAM" id="MobiDB-lite"/>
    </source>
</evidence>